<reference evidence="1" key="1">
    <citation type="submission" date="2022-07" db="EMBL/GenBank/DDBJ databases">
        <authorList>
            <person name="Macas J."/>
            <person name="Novak P."/>
            <person name="Neumann P."/>
        </authorList>
    </citation>
    <scope>NUCLEOTIDE SEQUENCE</scope>
</reference>
<feature type="non-terminal residue" evidence="1">
    <location>
        <position position="21"/>
    </location>
</feature>
<accession>A0A9P0ZXQ4</accession>
<organism evidence="1 2">
    <name type="scientific">Cuscuta europaea</name>
    <name type="common">European dodder</name>
    <dbReference type="NCBI Taxonomy" id="41803"/>
    <lineage>
        <taxon>Eukaryota</taxon>
        <taxon>Viridiplantae</taxon>
        <taxon>Streptophyta</taxon>
        <taxon>Embryophyta</taxon>
        <taxon>Tracheophyta</taxon>
        <taxon>Spermatophyta</taxon>
        <taxon>Magnoliopsida</taxon>
        <taxon>eudicotyledons</taxon>
        <taxon>Gunneridae</taxon>
        <taxon>Pentapetalae</taxon>
        <taxon>asterids</taxon>
        <taxon>lamiids</taxon>
        <taxon>Solanales</taxon>
        <taxon>Convolvulaceae</taxon>
        <taxon>Cuscuteae</taxon>
        <taxon>Cuscuta</taxon>
        <taxon>Cuscuta subgen. Cuscuta</taxon>
    </lineage>
</organism>
<evidence type="ECO:0000313" key="2">
    <source>
        <dbReference type="Proteomes" id="UP001152484"/>
    </source>
</evidence>
<name>A0A9P0ZXQ4_CUSEU</name>
<sequence length="21" mass="2371">MNTIQLSSYSFNVILMVILPS</sequence>
<gene>
    <name evidence="1" type="ORF">CEURO_LOCUS22157</name>
</gene>
<dbReference type="AlphaFoldDB" id="A0A9P0ZXQ4"/>
<protein>
    <submittedName>
        <fullName evidence="1">Uncharacterized protein</fullName>
    </submittedName>
</protein>
<comment type="caution">
    <text evidence="1">The sequence shown here is derived from an EMBL/GenBank/DDBJ whole genome shotgun (WGS) entry which is preliminary data.</text>
</comment>
<dbReference type="Proteomes" id="UP001152484">
    <property type="component" value="Unassembled WGS sequence"/>
</dbReference>
<evidence type="ECO:0000313" key="1">
    <source>
        <dbReference type="EMBL" id="CAH9118982.1"/>
    </source>
</evidence>
<proteinExistence type="predicted"/>
<dbReference type="EMBL" id="CAMAPE010000077">
    <property type="protein sequence ID" value="CAH9118982.1"/>
    <property type="molecule type" value="Genomic_DNA"/>
</dbReference>
<keyword evidence="2" id="KW-1185">Reference proteome</keyword>